<dbReference type="UniPathway" id="UPA00035">
    <property type="reaction ID" value="UER00042"/>
</dbReference>
<dbReference type="GO" id="GO:0000162">
    <property type="term" value="P:L-tryptophan biosynthetic process"/>
    <property type="evidence" value="ECO:0007669"/>
    <property type="project" value="UniProtKB-UniRule"/>
</dbReference>
<dbReference type="GO" id="GO:0004640">
    <property type="term" value="F:phosphoribosylanthranilate isomerase activity"/>
    <property type="evidence" value="ECO:0007669"/>
    <property type="project" value="UniProtKB-UniRule"/>
</dbReference>
<dbReference type="RefSeq" id="WP_089838931.1">
    <property type="nucleotide sequence ID" value="NZ_FNBN01000016.1"/>
</dbReference>
<evidence type="ECO:0000256" key="2">
    <source>
        <dbReference type="ARBA" id="ARBA00004664"/>
    </source>
</evidence>
<sequence>MKIKVCGITRREDLQQLVNYQVNYAGFIFYEKSPRFAGQKIDARTVREMEGIKKVGVFVNAPLQQVQRVITDYGLDMVQLHGDETPEYCAAIRERVPVIKAFRVGDDVDWSALLSGYLKVTDYFLFDTEAGKAYGGTGKRFNWELLKTYPYTHPFYLSGGIGLEETPELLQLQMPALFAVDVNSRFEIQPGVKDMEKVRLFTDQIHSTYLK</sequence>
<evidence type="ECO:0000256" key="1">
    <source>
        <dbReference type="ARBA" id="ARBA00001164"/>
    </source>
</evidence>
<dbReference type="EMBL" id="FNBN01000016">
    <property type="protein sequence ID" value="SDH63527.1"/>
    <property type="molecule type" value="Genomic_DNA"/>
</dbReference>
<evidence type="ECO:0000256" key="6">
    <source>
        <dbReference type="ARBA" id="ARBA00022822"/>
    </source>
</evidence>
<keyword evidence="8 9" id="KW-0413">Isomerase</keyword>
<keyword evidence="5 9" id="KW-0028">Amino-acid biosynthesis</keyword>
<keyword evidence="7 9" id="KW-0057">Aromatic amino acid biosynthesis</keyword>
<accession>A0A1G8E0Y8</accession>
<name>A0A1G8E0Y8_CHIFI</name>
<organism evidence="11 12">
    <name type="scientific">Chitinophaga filiformis</name>
    <name type="common">Myxococcus filiformis</name>
    <name type="synonym">Flexibacter filiformis</name>
    <dbReference type="NCBI Taxonomy" id="104663"/>
    <lineage>
        <taxon>Bacteria</taxon>
        <taxon>Pseudomonadati</taxon>
        <taxon>Bacteroidota</taxon>
        <taxon>Chitinophagia</taxon>
        <taxon>Chitinophagales</taxon>
        <taxon>Chitinophagaceae</taxon>
        <taxon>Chitinophaga</taxon>
    </lineage>
</organism>
<evidence type="ECO:0000313" key="12">
    <source>
        <dbReference type="Proteomes" id="UP000199045"/>
    </source>
</evidence>
<evidence type="ECO:0000313" key="11">
    <source>
        <dbReference type="EMBL" id="SDH63527.1"/>
    </source>
</evidence>
<comment type="similarity">
    <text evidence="9">Belongs to the TrpF family.</text>
</comment>
<dbReference type="OrthoDB" id="9786954at2"/>
<evidence type="ECO:0000256" key="3">
    <source>
        <dbReference type="ARBA" id="ARBA00012572"/>
    </source>
</evidence>
<protein>
    <recommendedName>
        <fullName evidence="4 9">N-(5'-phosphoribosyl)anthranilate isomerase</fullName>
        <shortName evidence="9">PRAI</shortName>
        <ecNumber evidence="3 9">5.3.1.24</ecNumber>
    </recommendedName>
</protein>
<comment type="catalytic activity">
    <reaction evidence="1 9">
        <text>N-(5-phospho-beta-D-ribosyl)anthranilate = 1-(2-carboxyphenylamino)-1-deoxy-D-ribulose 5-phosphate</text>
        <dbReference type="Rhea" id="RHEA:21540"/>
        <dbReference type="ChEBI" id="CHEBI:18277"/>
        <dbReference type="ChEBI" id="CHEBI:58613"/>
        <dbReference type="EC" id="5.3.1.24"/>
    </reaction>
</comment>
<dbReference type="InterPro" id="IPR011060">
    <property type="entry name" value="RibuloseP-bd_barrel"/>
</dbReference>
<dbReference type="InterPro" id="IPR001240">
    <property type="entry name" value="PRAI_dom"/>
</dbReference>
<evidence type="ECO:0000256" key="7">
    <source>
        <dbReference type="ARBA" id="ARBA00023141"/>
    </source>
</evidence>
<dbReference type="EC" id="5.3.1.24" evidence="3 9"/>
<dbReference type="STRING" id="104663.SAMN04488121_11658"/>
<evidence type="ECO:0000256" key="9">
    <source>
        <dbReference type="HAMAP-Rule" id="MF_00135"/>
    </source>
</evidence>
<dbReference type="CDD" id="cd00405">
    <property type="entry name" value="PRAI"/>
    <property type="match status" value="1"/>
</dbReference>
<keyword evidence="6 9" id="KW-0822">Tryptophan biosynthesis</keyword>
<dbReference type="PANTHER" id="PTHR42894:SF1">
    <property type="entry name" value="N-(5'-PHOSPHORIBOSYL)ANTHRANILATE ISOMERASE"/>
    <property type="match status" value="1"/>
</dbReference>
<dbReference type="PANTHER" id="PTHR42894">
    <property type="entry name" value="N-(5'-PHOSPHORIBOSYL)ANTHRANILATE ISOMERASE"/>
    <property type="match status" value="1"/>
</dbReference>
<evidence type="ECO:0000256" key="5">
    <source>
        <dbReference type="ARBA" id="ARBA00022605"/>
    </source>
</evidence>
<dbReference type="Proteomes" id="UP000199045">
    <property type="component" value="Unassembled WGS sequence"/>
</dbReference>
<evidence type="ECO:0000259" key="10">
    <source>
        <dbReference type="Pfam" id="PF00697"/>
    </source>
</evidence>
<evidence type="ECO:0000256" key="8">
    <source>
        <dbReference type="ARBA" id="ARBA00023235"/>
    </source>
</evidence>
<proteinExistence type="inferred from homology"/>
<dbReference type="AlphaFoldDB" id="A0A1G8E0Y8"/>
<comment type="pathway">
    <text evidence="2 9">Amino-acid biosynthesis; L-tryptophan biosynthesis; L-tryptophan from chorismate: step 3/5.</text>
</comment>
<gene>
    <name evidence="9" type="primary">trpF</name>
    <name evidence="11" type="ORF">SAMN04488121_11658</name>
</gene>
<reference evidence="11 12" key="1">
    <citation type="submission" date="2016-10" db="EMBL/GenBank/DDBJ databases">
        <authorList>
            <person name="de Groot N.N."/>
        </authorList>
    </citation>
    <scope>NUCLEOTIDE SEQUENCE [LARGE SCALE GENOMIC DNA]</scope>
    <source>
        <strain evidence="11 12">DSM 527</strain>
    </source>
</reference>
<dbReference type="SUPFAM" id="SSF51366">
    <property type="entry name" value="Ribulose-phoshate binding barrel"/>
    <property type="match status" value="1"/>
</dbReference>
<dbReference type="InterPro" id="IPR044643">
    <property type="entry name" value="TrpF_fam"/>
</dbReference>
<evidence type="ECO:0000256" key="4">
    <source>
        <dbReference type="ARBA" id="ARBA00022272"/>
    </source>
</evidence>
<feature type="domain" description="N-(5'phosphoribosyl) anthranilate isomerase (PRAI)" evidence="10">
    <location>
        <begin position="4"/>
        <end position="203"/>
    </location>
</feature>
<dbReference type="InterPro" id="IPR013785">
    <property type="entry name" value="Aldolase_TIM"/>
</dbReference>
<dbReference type="Gene3D" id="3.20.20.70">
    <property type="entry name" value="Aldolase class I"/>
    <property type="match status" value="1"/>
</dbReference>
<dbReference type="Pfam" id="PF00697">
    <property type="entry name" value="PRAI"/>
    <property type="match status" value="1"/>
</dbReference>
<dbReference type="HAMAP" id="MF_00135">
    <property type="entry name" value="PRAI"/>
    <property type="match status" value="1"/>
</dbReference>